<protein>
    <submittedName>
        <fullName evidence="1">Uncharacterized protein</fullName>
    </submittedName>
</protein>
<accession>A0ABV6TGD2</accession>
<organism evidence="1 2">
    <name type="scientific">Streptomyces noboritoensis</name>
    <dbReference type="NCBI Taxonomy" id="67337"/>
    <lineage>
        <taxon>Bacteria</taxon>
        <taxon>Bacillati</taxon>
        <taxon>Actinomycetota</taxon>
        <taxon>Actinomycetes</taxon>
        <taxon>Kitasatosporales</taxon>
        <taxon>Streptomycetaceae</taxon>
        <taxon>Streptomyces</taxon>
    </lineage>
</organism>
<comment type="caution">
    <text evidence="1">The sequence shown here is derived from an EMBL/GenBank/DDBJ whole genome shotgun (WGS) entry which is preliminary data.</text>
</comment>
<evidence type="ECO:0000313" key="2">
    <source>
        <dbReference type="Proteomes" id="UP001589887"/>
    </source>
</evidence>
<proteinExistence type="predicted"/>
<evidence type="ECO:0000313" key="1">
    <source>
        <dbReference type="EMBL" id="MFC0843560.1"/>
    </source>
</evidence>
<sequence length="73" mass="7951">MDGALIVVHRPRGSGGRRVTVRGQIIGLAHSDRDLVEFLRRSGLDETSAEDMVAGNSALIEWRGGRAHHYEAA</sequence>
<gene>
    <name evidence="1" type="ORF">ACFH04_07405</name>
</gene>
<dbReference type="RefSeq" id="WP_394317310.1">
    <property type="nucleotide sequence ID" value="NZ_JBHMQV010000007.1"/>
</dbReference>
<reference evidence="1 2" key="1">
    <citation type="submission" date="2024-09" db="EMBL/GenBank/DDBJ databases">
        <authorList>
            <person name="Sun Q."/>
            <person name="Mori K."/>
        </authorList>
    </citation>
    <scope>NUCLEOTIDE SEQUENCE [LARGE SCALE GENOMIC DNA]</scope>
    <source>
        <strain evidence="1 2">JCM 4557</strain>
    </source>
</reference>
<dbReference type="Proteomes" id="UP001589887">
    <property type="component" value="Unassembled WGS sequence"/>
</dbReference>
<dbReference type="EMBL" id="JBHMQV010000007">
    <property type="protein sequence ID" value="MFC0843560.1"/>
    <property type="molecule type" value="Genomic_DNA"/>
</dbReference>
<name>A0ABV6TGD2_9ACTN</name>
<keyword evidence="2" id="KW-1185">Reference proteome</keyword>